<feature type="coiled-coil region" evidence="1">
    <location>
        <begin position="509"/>
        <end position="543"/>
    </location>
</feature>
<evidence type="ECO:0000256" key="1">
    <source>
        <dbReference type="SAM" id="Coils"/>
    </source>
</evidence>
<feature type="compositionally biased region" description="Basic and acidic residues" evidence="2">
    <location>
        <begin position="59"/>
        <end position="84"/>
    </location>
</feature>
<feature type="region of interest" description="Disordered" evidence="2">
    <location>
        <begin position="1"/>
        <end position="84"/>
    </location>
</feature>
<dbReference type="STRING" id="246404.A0A507FMF5"/>
<dbReference type="Proteomes" id="UP000320333">
    <property type="component" value="Unassembled WGS sequence"/>
</dbReference>
<comment type="caution">
    <text evidence="3">The sequence shown here is derived from an EMBL/GenBank/DDBJ whole genome shotgun (WGS) entry which is preliminary data.</text>
</comment>
<organism evidence="3 4">
    <name type="scientific">Chytriomyces confervae</name>
    <dbReference type="NCBI Taxonomy" id="246404"/>
    <lineage>
        <taxon>Eukaryota</taxon>
        <taxon>Fungi</taxon>
        <taxon>Fungi incertae sedis</taxon>
        <taxon>Chytridiomycota</taxon>
        <taxon>Chytridiomycota incertae sedis</taxon>
        <taxon>Chytridiomycetes</taxon>
        <taxon>Chytridiales</taxon>
        <taxon>Chytriomycetaceae</taxon>
        <taxon>Chytriomyces</taxon>
    </lineage>
</organism>
<evidence type="ECO:0000313" key="3">
    <source>
        <dbReference type="EMBL" id="TPX77589.1"/>
    </source>
</evidence>
<protein>
    <submittedName>
        <fullName evidence="3">Uncharacterized protein</fullName>
    </submittedName>
</protein>
<reference evidence="3 4" key="1">
    <citation type="journal article" date="2019" name="Sci. Rep.">
        <title>Comparative genomics of chytrid fungi reveal insights into the obligate biotrophic and pathogenic lifestyle of Synchytrium endobioticum.</title>
        <authorList>
            <person name="van de Vossenberg B.T.L.H."/>
            <person name="Warris S."/>
            <person name="Nguyen H.D.T."/>
            <person name="van Gent-Pelzer M.P.E."/>
            <person name="Joly D.L."/>
            <person name="van de Geest H.C."/>
            <person name="Bonants P.J.M."/>
            <person name="Smith D.S."/>
            <person name="Levesque C.A."/>
            <person name="van der Lee T.A.J."/>
        </authorList>
    </citation>
    <scope>NUCLEOTIDE SEQUENCE [LARGE SCALE GENOMIC DNA]</scope>
    <source>
        <strain evidence="3 4">CBS 675.73</strain>
    </source>
</reference>
<keyword evidence="1" id="KW-0175">Coiled coil</keyword>
<feature type="coiled-coil region" evidence="1">
    <location>
        <begin position="132"/>
        <end position="159"/>
    </location>
</feature>
<feature type="coiled-coil region" evidence="1">
    <location>
        <begin position="211"/>
        <end position="319"/>
    </location>
</feature>
<gene>
    <name evidence="3" type="ORF">CcCBS67573_g01117</name>
</gene>
<sequence length="629" mass="68653">MSSDQKDLVALGRQRLKKFQRRSNNGSGVLSAASSGSTGTVDASGGERASLDLQAGEEPDARRASAHEPQERIERHEVVKSRDGSLDNPDTFLSLLLDEKASLLALNKALHFELDSLTASLADERGEHNSHAQKLLSDNKALRDQLAALSIQLDNERALNFNDSKMTANLDKIAYQTSLIAQMEKELETIRSAAPTPTMIANASFKVEGQLSDLQTQLAQKHEALEDAFAQIADLQSRTSIAESSVVASQQQTASLQSANENLAAQLEDALTRIHLLSQESSSSSQLADSSQKEMESLLAQHEKDLTALKETHEAAVSEKESSVAAISRLLDMQKQEHVAVSDRLTVAERRITELLVDNKALMHQLSELRQAQIGVQNERAALVDELHNAQSRVKKLLVEVDMLEGLKEEARLLKEIVRTGGTPTVANFGLNGSSDNSKLSLASVTTYENPNEFIGAMNESMLDQALSPVQANPDSHVKLDAPVTAEKGIEHAAGTHTDVPSSASIPATPDQEALLQQLRANLESCEREIKDLRQLLGEERHRTELLAAELECIPDYIHLYHKERKLLKSKAATANATSPSRDAAKESAMYEEQMPQMKRPAELRGLVGGNQDIVCGPCPDCSDRVFVL</sequence>
<evidence type="ECO:0000256" key="2">
    <source>
        <dbReference type="SAM" id="MobiDB-lite"/>
    </source>
</evidence>
<feature type="compositionally biased region" description="Low complexity" evidence="2">
    <location>
        <begin position="23"/>
        <end position="46"/>
    </location>
</feature>
<keyword evidence="4" id="KW-1185">Reference proteome</keyword>
<feature type="coiled-coil region" evidence="1">
    <location>
        <begin position="352"/>
        <end position="407"/>
    </location>
</feature>
<dbReference type="EMBL" id="QEAP01000017">
    <property type="protein sequence ID" value="TPX77589.1"/>
    <property type="molecule type" value="Genomic_DNA"/>
</dbReference>
<evidence type="ECO:0000313" key="4">
    <source>
        <dbReference type="Proteomes" id="UP000320333"/>
    </source>
</evidence>
<name>A0A507FMF5_9FUNG</name>
<proteinExistence type="predicted"/>
<dbReference type="AlphaFoldDB" id="A0A507FMF5"/>
<accession>A0A507FMF5</accession>
<feature type="region of interest" description="Disordered" evidence="2">
    <location>
        <begin position="571"/>
        <end position="595"/>
    </location>
</feature>
<dbReference type="OrthoDB" id="2163519at2759"/>